<name>A0AA96YB26_9CYAN</name>
<evidence type="ECO:0000313" key="3">
    <source>
        <dbReference type="EMBL" id="WOB44378.1"/>
    </source>
</evidence>
<gene>
    <name evidence="3" type="ORF">HNI00_15425</name>
</gene>
<protein>
    <recommendedName>
        <fullName evidence="4">Lipoprotein</fullName>
    </recommendedName>
</protein>
<feature type="region of interest" description="Disordered" evidence="1">
    <location>
        <begin position="41"/>
        <end position="66"/>
    </location>
</feature>
<organism evidence="3">
    <name type="scientific">Thermoleptolyngbya oregonensis NK1-22</name>
    <dbReference type="NCBI Taxonomy" id="2547457"/>
    <lineage>
        <taxon>Bacteria</taxon>
        <taxon>Bacillati</taxon>
        <taxon>Cyanobacteriota</taxon>
        <taxon>Cyanophyceae</taxon>
        <taxon>Oculatellales</taxon>
        <taxon>Oculatellaceae</taxon>
        <taxon>Thermoleptolyngbya</taxon>
    </lineage>
</organism>
<keyword evidence="2" id="KW-0732">Signal</keyword>
<evidence type="ECO:0000256" key="2">
    <source>
        <dbReference type="SAM" id="SignalP"/>
    </source>
</evidence>
<dbReference type="KEGG" id="tog:HNI00_15425"/>
<evidence type="ECO:0008006" key="4">
    <source>
        <dbReference type="Google" id="ProtNLM"/>
    </source>
</evidence>
<dbReference type="AlphaFoldDB" id="A0AA96YB26"/>
<feature type="compositionally biased region" description="Low complexity" evidence="1">
    <location>
        <begin position="41"/>
        <end position="56"/>
    </location>
</feature>
<evidence type="ECO:0000256" key="1">
    <source>
        <dbReference type="SAM" id="MobiDB-lite"/>
    </source>
</evidence>
<feature type="chain" id="PRO_5041744941" description="Lipoprotein" evidence="2">
    <location>
        <begin position="32"/>
        <end position="249"/>
    </location>
</feature>
<dbReference type="RefSeq" id="WP_316787470.1">
    <property type="nucleotide sequence ID" value="NZ_CP053540.1"/>
</dbReference>
<sequence>MFTSLVCKSRTRFAIASTLLAAALLAGCGSAPWLSSAPVESPAASTAASPSPSEPSGGAIAQSPAATLDTTIVPGERFGPVTKNTTRQDLAAQFGEANLEDKEIGMGEGEIELGTVVNLGPERSFTIIWGNPERTEAAAVMNPGPAWQTPEGIGVGTSFAELQQKLGPFKFYGFDWDYGGTVLLEGTELRDYYGLLVMRLHMDDAARTQSASDYQALIGDELFESSNPHAQKLNLTVGELLVSLRETNN</sequence>
<accession>A0AA96YB26</accession>
<proteinExistence type="predicted"/>
<dbReference type="EMBL" id="CP053540">
    <property type="protein sequence ID" value="WOB44378.1"/>
    <property type="molecule type" value="Genomic_DNA"/>
</dbReference>
<feature type="signal peptide" evidence="2">
    <location>
        <begin position="1"/>
        <end position="31"/>
    </location>
</feature>
<reference evidence="3" key="1">
    <citation type="submission" date="2020-05" db="EMBL/GenBank/DDBJ databases">
        <authorList>
            <person name="Zhu T."/>
            <person name="Keshari N."/>
            <person name="Lu X."/>
        </authorList>
    </citation>
    <scope>NUCLEOTIDE SEQUENCE</scope>
    <source>
        <strain evidence="3">NK1-22</strain>
    </source>
</reference>